<reference evidence="1 2" key="1">
    <citation type="journal article" date="2019" name="Philos. Trans. R. Soc. Lond., B, Biol. Sci.">
        <title>Ant behaviour and brain gene expression of defending hosts depend on the ecological success of the intruding social parasite.</title>
        <authorList>
            <person name="Kaur R."/>
            <person name="Stoldt M."/>
            <person name="Jongepier E."/>
            <person name="Feldmeyer B."/>
            <person name="Menzel F."/>
            <person name="Bornberg-Bauer E."/>
            <person name="Foitzik S."/>
        </authorList>
    </citation>
    <scope>NUCLEOTIDE SEQUENCE [LARGE SCALE GENOMIC DNA]</scope>
    <source>
        <tissue evidence="1">Whole body</tissue>
    </source>
</reference>
<dbReference type="EMBL" id="QBLH01000808">
    <property type="protein sequence ID" value="TGZ54239.1"/>
    <property type="molecule type" value="Genomic_DNA"/>
</dbReference>
<comment type="caution">
    <text evidence="1">The sequence shown here is derived from an EMBL/GenBank/DDBJ whole genome shotgun (WGS) entry which is preliminary data.</text>
</comment>
<sequence>LRPKERVNRFSAARAPLSEFLRLVLDQASGRLQRSEFCLRQVGGMRCPAWSMQHVFLSPAGCTLQLRKFQPGNEKKKGKNARGERYPRRLCAVSVNYAKGDSPRRLLVDVDAICTWRRTLGPLCTHSTSFQREKGRCNRVSAAGGGGGGGGDGGLDLDLASVLTCNNGRNKLYVY</sequence>
<accession>A0A4S2L1A8</accession>
<feature type="non-terminal residue" evidence="1">
    <location>
        <position position="175"/>
    </location>
</feature>
<proteinExistence type="predicted"/>
<organism evidence="1 2">
    <name type="scientific">Temnothorax longispinosus</name>
    <dbReference type="NCBI Taxonomy" id="300112"/>
    <lineage>
        <taxon>Eukaryota</taxon>
        <taxon>Metazoa</taxon>
        <taxon>Ecdysozoa</taxon>
        <taxon>Arthropoda</taxon>
        <taxon>Hexapoda</taxon>
        <taxon>Insecta</taxon>
        <taxon>Pterygota</taxon>
        <taxon>Neoptera</taxon>
        <taxon>Endopterygota</taxon>
        <taxon>Hymenoptera</taxon>
        <taxon>Apocrita</taxon>
        <taxon>Aculeata</taxon>
        <taxon>Formicoidea</taxon>
        <taxon>Formicidae</taxon>
        <taxon>Myrmicinae</taxon>
        <taxon>Temnothorax</taxon>
    </lineage>
</organism>
<evidence type="ECO:0000313" key="1">
    <source>
        <dbReference type="EMBL" id="TGZ54239.1"/>
    </source>
</evidence>
<protein>
    <submittedName>
        <fullName evidence="1">Uncharacterized protein</fullName>
    </submittedName>
</protein>
<dbReference type="AlphaFoldDB" id="A0A4S2L1A8"/>
<gene>
    <name evidence="1" type="ORF">DBV15_02477</name>
</gene>
<evidence type="ECO:0000313" key="2">
    <source>
        <dbReference type="Proteomes" id="UP000310200"/>
    </source>
</evidence>
<keyword evidence="2" id="KW-1185">Reference proteome</keyword>
<feature type="non-terminal residue" evidence="1">
    <location>
        <position position="1"/>
    </location>
</feature>
<dbReference type="Proteomes" id="UP000310200">
    <property type="component" value="Unassembled WGS sequence"/>
</dbReference>
<name>A0A4S2L1A8_9HYME</name>